<name>A0A9Q1K051_9CARY</name>
<accession>A0A9Q1K051</accession>
<dbReference type="Gene3D" id="1.25.40.10">
    <property type="entry name" value="Tetratricopeptide repeat domain"/>
    <property type="match status" value="2"/>
</dbReference>
<keyword evidence="2" id="KW-1185">Reference proteome</keyword>
<evidence type="ECO:0000313" key="2">
    <source>
        <dbReference type="Proteomes" id="UP001153076"/>
    </source>
</evidence>
<dbReference type="SUPFAM" id="SSF48452">
    <property type="entry name" value="TPR-like"/>
    <property type="match status" value="1"/>
</dbReference>
<gene>
    <name evidence="1" type="ORF">Cgig2_001236</name>
</gene>
<reference evidence="1" key="1">
    <citation type="submission" date="2022-04" db="EMBL/GenBank/DDBJ databases">
        <title>Carnegiea gigantea Genome sequencing and assembly v2.</title>
        <authorList>
            <person name="Copetti D."/>
            <person name="Sanderson M.J."/>
            <person name="Burquez A."/>
            <person name="Wojciechowski M.F."/>
        </authorList>
    </citation>
    <scope>NUCLEOTIDE SEQUENCE</scope>
    <source>
        <strain evidence="1">SGP5-SGP5p</strain>
        <tissue evidence="1">Aerial part</tissue>
    </source>
</reference>
<sequence length="179" mass="20361">MIRVHLTEEALEELGQVLVQMEGPHEIPHRVQSLKDEGNKSFKKGVCAWASGLYKHVLEILCINCIVTEVDDDVFNYLAITLNLNLADSELKQGQRAKAALGLCNIRQALCDLRKANRIDPNNIEIIKELQKIRRIHSQGDEKHREVHNTYMKDDSSTQVETIEFCIEGDTQVAGLLWE</sequence>
<protein>
    <submittedName>
        <fullName evidence="1">Uncharacterized protein</fullName>
    </submittedName>
</protein>
<dbReference type="InterPro" id="IPR011990">
    <property type="entry name" value="TPR-like_helical_dom_sf"/>
</dbReference>
<dbReference type="OrthoDB" id="72596at2759"/>
<dbReference type="EMBL" id="JAKOGI010000505">
    <property type="protein sequence ID" value="KAJ8434043.1"/>
    <property type="molecule type" value="Genomic_DNA"/>
</dbReference>
<evidence type="ECO:0000313" key="1">
    <source>
        <dbReference type="EMBL" id="KAJ8434043.1"/>
    </source>
</evidence>
<organism evidence="1 2">
    <name type="scientific">Carnegiea gigantea</name>
    <dbReference type="NCBI Taxonomy" id="171969"/>
    <lineage>
        <taxon>Eukaryota</taxon>
        <taxon>Viridiplantae</taxon>
        <taxon>Streptophyta</taxon>
        <taxon>Embryophyta</taxon>
        <taxon>Tracheophyta</taxon>
        <taxon>Spermatophyta</taxon>
        <taxon>Magnoliopsida</taxon>
        <taxon>eudicotyledons</taxon>
        <taxon>Gunneridae</taxon>
        <taxon>Pentapetalae</taxon>
        <taxon>Caryophyllales</taxon>
        <taxon>Cactineae</taxon>
        <taxon>Cactaceae</taxon>
        <taxon>Cactoideae</taxon>
        <taxon>Echinocereeae</taxon>
        <taxon>Carnegiea</taxon>
    </lineage>
</organism>
<dbReference type="PANTHER" id="PTHR46512">
    <property type="entry name" value="PEPTIDYLPROLYL ISOMERASE"/>
    <property type="match status" value="1"/>
</dbReference>
<dbReference type="InterPro" id="IPR050754">
    <property type="entry name" value="FKBP4/5/8-like"/>
</dbReference>
<dbReference type="AlphaFoldDB" id="A0A9Q1K051"/>
<comment type="caution">
    <text evidence="1">The sequence shown here is derived from an EMBL/GenBank/DDBJ whole genome shotgun (WGS) entry which is preliminary data.</text>
</comment>
<proteinExistence type="predicted"/>
<dbReference type="Proteomes" id="UP001153076">
    <property type="component" value="Unassembled WGS sequence"/>
</dbReference>